<gene>
    <name evidence="4" type="ORF">NLI96_g8343</name>
</gene>
<keyword evidence="2" id="KW-0472">Membrane</keyword>
<feature type="domain" description="DUF6535" evidence="3">
    <location>
        <begin position="74"/>
        <end position="253"/>
    </location>
</feature>
<feature type="transmembrane region" description="Helical" evidence="2">
    <location>
        <begin position="260"/>
        <end position="286"/>
    </location>
</feature>
<protein>
    <recommendedName>
        <fullName evidence="3">DUF6535 domain-containing protein</fullName>
    </recommendedName>
</protein>
<proteinExistence type="predicted"/>
<evidence type="ECO:0000313" key="5">
    <source>
        <dbReference type="Proteomes" id="UP001212997"/>
    </source>
</evidence>
<sequence>MDAAGSAQPRLSFSELSLPRSSPSGICSPLILTPDGPHFKELSPMSSTTNVQTPLPLDSKHETLNRLGTCAEGWTEVDMALRLRNDTEFRSLTSDMDNLLVFAGIFSAVLTAFNIESYKNLQEDPLDVSLKFFALISRSLNESKATENGVIDSTYPSPIDFSPFKPNRAHVRINALWFASLVLSLVTAALAMLIKSWLGESHPKDWLPPDERVRLRYYRQEGLRRWRFFGLAGSLPIILHLSLVLFLIGLGEFTRLLNPVVGWVTSGLMIAWFVVLISTSLSPVFFPQSPFRTPVILWCVCWVIKTFRALCVPPRMGMELPKFGLDDTGHKFPFNLEPRALAWAACYIPDRSVIDAIGRCLLNSRIGIVVEWIEETLKYRARQSRQAFPYRSIPTSDDLVYTAASTIFDALERAVGSTEDFADGLPADMKEAMVSILNVFAQTQVGYNLRLTKFLDRLFSMDKAVKRDLIRDVFVPMTCPIPTDTPWISDAALSRDILKIIMEIHAEESSSIPHTKLMGAALKFALCCTDKVLDDLREEFSSSLQAPFSNISEFLGGAWSTSEYGKWCSPLCVVLDKRVPGIVTEQMKRAFM</sequence>
<keyword evidence="5" id="KW-1185">Reference proteome</keyword>
<name>A0AAD5UZD7_9APHY</name>
<feature type="region of interest" description="Disordered" evidence="1">
    <location>
        <begin position="1"/>
        <end position="23"/>
    </location>
</feature>
<accession>A0AAD5UZD7</accession>
<dbReference type="AlphaFoldDB" id="A0AAD5UZD7"/>
<dbReference type="InterPro" id="IPR045338">
    <property type="entry name" value="DUF6535"/>
</dbReference>
<dbReference type="Pfam" id="PF20153">
    <property type="entry name" value="DUF6535"/>
    <property type="match status" value="1"/>
</dbReference>
<reference evidence="4" key="1">
    <citation type="submission" date="2022-07" db="EMBL/GenBank/DDBJ databases">
        <title>Genome Sequence of Physisporinus lineatus.</title>
        <authorList>
            <person name="Buettner E."/>
        </authorList>
    </citation>
    <scope>NUCLEOTIDE SEQUENCE</scope>
    <source>
        <strain evidence="4">VT162</strain>
    </source>
</reference>
<feature type="transmembrane region" description="Helical" evidence="2">
    <location>
        <begin position="175"/>
        <end position="194"/>
    </location>
</feature>
<keyword evidence="2" id="KW-1133">Transmembrane helix</keyword>
<evidence type="ECO:0000256" key="2">
    <source>
        <dbReference type="SAM" id="Phobius"/>
    </source>
</evidence>
<comment type="caution">
    <text evidence="4">The sequence shown here is derived from an EMBL/GenBank/DDBJ whole genome shotgun (WGS) entry which is preliminary data.</text>
</comment>
<evidence type="ECO:0000259" key="3">
    <source>
        <dbReference type="Pfam" id="PF20153"/>
    </source>
</evidence>
<dbReference type="Proteomes" id="UP001212997">
    <property type="component" value="Unassembled WGS sequence"/>
</dbReference>
<evidence type="ECO:0000313" key="4">
    <source>
        <dbReference type="EMBL" id="KAJ3480440.1"/>
    </source>
</evidence>
<keyword evidence="2" id="KW-0812">Transmembrane</keyword>
<organism evidence="4 5">
    <name type="scientific">Meripilus lineatus</name>
    <dbReference type="NCBI Taxonomy" id="2056292"/>
    <lineage>
        <taxon>Eukaryota</taxon>
        <taxon>Fungi</taxon>
        <taxon>Dikarya</taxon>
        <taxon>Basidiomycota</taxon>
        <taxon>Agaricomycotina</taxon>
        <taxon>Agaricomycetes</taxon>
        <taxon>Polyporales</taxon>
        <taxon>Meripilaceae</taxon>
        <taxon>Meripilus</taxon>
    </lineage>
</organism>
<evidence type="ECO:0000256" key="1">
    <source>
        <dbReference type="SAM" id="MobiDB-lite"/>
    </source>
</evidence>
<dbReference type="EMBL" id="JANAWD010000375">
    <property type="protein sequence ID" value="KAJ3480440.1"/>
    <property type="molecule type" value="Genomic_DNA"/>
</dbReference>
<feature type="compositionally biased region" description="Polar residues" evidence="1">
    <location>
        <begin position="9"/>
        <end position="23"/>
    </location>
</feature>
<feature type="transmembrane region" description="Helical" evidence="2">
    <location>
        <begin position="226"/>
        <end position="248"/>
    </location>
</feature>